<dbReference type="AlphaFoldDB" id="A0AA38PHE4"/>
<comment type="caution">
    <text evidence="2">The sequence shown here is derived from an EMBL/GenBank/DDBJ whole genome shotgun (WGS) entry which is preliminary data.</text>
</comment>
<keyword evidence="3" id="KW-1185">Reference proteome</keyword>
<protein>
    <submittedName>
        <fullName evidence="2">Uncharacterized protein</fullName>
    </submittedName>
</protein>
<feature type="compositionally biased region" description="Polar residues" evidence="1">
    <location>
        <begin position="125"/>
        <end position="140"/>
    </location>
</feature>
<evidence type="ECO:0000256" key="1">
    <source>
        <dbReference type="SAM" id="MobiDB-lite"/>
    </source>
</evidence>
<evidence type="ECO:0000313" key="3">
    <source>
        <dbReference type="Proteomes" id="UP001163846"/>
    </source>
</evidence>
<organism evidence="2 3">
    <name type="scientific">Lentinula raphanica</name>
    <dbReference type="NCBI Taxonomy" id="153919"/>
    <lineage>
        <taxon>Eukaryota</taxon>
        <taxon>Fungi</taxon>
        <taxon>Dikarya</taxon>
        <taxon>Basidiomycota</taxon>
        <taxon>Agaricomycotina</taxon>
        <taxon>Agaricomycetes</taxon>
        <taxon>Agaricomycetidae</taxon>
        <taxon>Agaricales</taxon>
        <taxon>Marasmiineae</taxon>
        <taxon>Omphalotaceae</taxon>
        <taxon>Lentinula</taxon>
    </lineage>
</organism>
<sequence>MCNGSVISLERNRECLERTESGRMDGMKRGLTKKLKEIFGVEGGHHGATQHIPPYIPLGVKRTSSSDLLPLHSLHQTSFFVDEFSMQMYARLDSSLVRSEETDHSKNRWRRSAKAAICVFGNGRPPSSSTNYATEPMSQRSPHDLRRRPELRDEFHTPAQPFMCSLWTTSPGRARKERCIDHLANNGGLGGASTLNIRSSNSFHVPFIPSRSQSTSRLPASTLFLPFYLHYVPASSPSSAHLKYNTQLQNTLLRHLTRYMPLTLCTPNLPTRLTQFQQDPSIPLLGRLLRVSPPDLILYLLMPNGHGQSWSKREFRQLSILTNVLRLILRTRTEVKGEQDE</sequence>
<gene>
    <name evidence="2" type="ORF">F5878DRAFT_707108</name>
</gene>
<dbReference type="Proteomes" id="UP001163846">
    <property type="component" value="Unassembled WGS sequence"/>
</dbReference>
<proteinExistence type="predicted"/>
<feature type="region of interest" description="Disordered" evidence="1">
    <location>
        <begin position="124"/>
        <end position="146"/>
    </location>
</feature>
<reference evidence="2" key="1">
    <citation type="submission" date="2022-08" db="EMBL/GenBank/DDBJ databases">
        <authorList>
            <consortium name="DOE Joint Genome Institute"/>
            <person name="Min B."/>
            <person name="Riley R."/>
            <person name="Sierra-Patev S."/>
            <person name="Naranjo-Ortiz M."/>
            <person name="Looney B."/>
            <person name="Konkel Z."/>
            <person name="Slot J.C."/>
            <person name="Sakamoto Y."/>
            <person name="Steenwyk J.L."/>
            <person name="Rokas A."/>
            <person name="Carro J."/>
            <person name="Camarero S."/>
            <person name="Ferreira P."/>
            <person name="Molpeceres G."/>
            <person name="Ruiz-Duenas F.J."/>
            <person name="Serrano A."/>
            <person name="Henrissat B."/>
            <person name="Drula E."/>
            <person name="Hughes K.W."/>
            <person name="Mata J.L."/>
            <person name="Ishikawa N.K."/>
            <person name="Vargas-Isla R."/>
            <person name="Ushijima S."/>
            <person name="Smith C.A."/>
            <person name="Ahrendt S."/>
            <person name="Andreopoulos W."/>
            <person name="He G."/>
            <person name="Labutti K."/>
            <person name="Lipzen A."/>
            <person name="Ng V."/>
            <person name="Sandor L."/>
            <person name="Barry K."/>
            <person name="Martinez A.T."/>
            <person name="Xiao Y."/>
            <person name="Gibbons J.G."/>
            <person name="Terashima K."/>
            <person name="Hibbett D.S."/>
            <person name="Grigoriev I.V."/>
        </authorList>
    </citation>
    <scope>NUCLEOTIDE SEQUENCE</scope>
    <source>
        <strain evidence="2">TFB9207</strain>
    </source>
</reference>
<evidence type="ECO:0000313" key="2">
    <source>
        <dbReference type="EMBL" id="KAJ3842992.1"/>
    </source>
</evidence>
<accession>A0AA38PHE4</accession>
<dbReference type="EMBL" id="MU805988">
    <property type="protein sequence ID" value="KAJ3842992.1"/>
    <property type="molecule type" value="Genomic_DNA"/>
</dbReference>
<name>A0AA38PHE4_9AGAR</name>